<gene>
    <name evidence="1" type="ORF">JJB09_21305</name>
</gene>
<protein>
    <submittedName>
        <fullName evidence="1">Uncharacterized protein</fullName>
    </submittedName>
</protein>
<reference evidence="1" key="1">
    <citation type="submission" date="2021-01" db="EMBL/GenBank/DDBJ databases">
        <title>Rhizobium sp. strain KVB221 16S ribosomal RNA gene Genome sequencing and assembly.</title>
        <authorList>
            <person name="Kang M."/>
        </authorList>
    </citation>
    <scope>NUCLEOTIDE SEQUENCE</scope>
    <source>
        <strain evidence="1">KVB221</strain>
    </source>
</reference>
<name>A0A936YU38_9HYPH</name>
<sequence length="88" mass="9673">MNHDGALPGALYAFQSFTTCFLARHAGGETVIVLSRKPQLLQRNFPFRAGSMELWSRLRDGRPMGARRDVVVRLGVSRALSSSVELAA</sequence>
<keyword evidence="2" id="KW-1185">Reference proteome</keyword>
<evidence type="ECO:0000313" key="1">
    <source>
        <dbReference type="EMBL" id="MBL0374554.1"/>
    </source>
</evidence>
<dbReference type="AlphaFoldDB" id="A0A936YU38"/>
<organism evidence="1 2">
    <name type="scientific">Rhizobium setariae</name>
    <dbReference type="NCBI Taxonomy" id="2801340"/>
    <lineage>
        <taxon>Bacteria</taxon>
        <taxon>Pseudomonadati</taxon>
        <taxon>Pseudomonadota</taxon>
        <taxon>Alphaproteobacteria</taxon>
        <taxon>Hyphomicrobiales</taxon>
        <taxon>Rhizobiaceae</taxon>
        <taxon>Rhizobium/Agrobacterium group</taxon>
        <taxon>Rhizobium</taxon>
    </lineage>
</organism>
<dbReference type="EMBL" id="JAEQNC010000014">
    <property type="protein sequence ID" value="MBL0374554.1"/>
    <property type="molecule type" value="Genomic_DNA"/>
</dbReference>
<evidence type="ECO:0000313" key="2">
    <source>
        <dbReference type="Proteomes" id="UP000633219"/>
    </source>
</evidence>
<comment type="caution">
    <text evidence="1">The sequence shown here is derived from an EMBL/GenBank/DDBJ whole genome shotgun (WGS) entry which is preliminary data.</text>
</comment>
<accession>A0A936YU38</accession>
<dbReference type="Proteomes" id="UP000633219">
    <property type="component" value="Unassembled WGS sequence"/>
</dbReference>
<dbReference type="RefSeq" id="WP_201663105.1">
    <property type="nucleotide sequence ID" value="NZ_JAEQNC010000014.1"/>
</dbReference>
<proteinExistence type="predicted"/>